<feature type="transmembrane region" description="Helical" evidence="2">
    <location>
        <begin position="505"/>
        <end position="530"/>
    </location>
</feature>
<feature type="domain" description="DUF6535" evidence="3">
    <location>
        <begin position="252"/>
        <end position="435"/>
    </location>
</feature>
<gene>
    <name evidence="4" type="ORF">RDB_LOCUS91476</name>
</gene>
<sequence length="533" mass="58535">MRFAPGIRGQSNGRRWLFSGPGEVLLFGEHAFVHNWFKNIRLLLTGSKVPRRTKKLVAGIGKMKAGVIERTICFTFPSQSGIQSISNKAIHALEGPKLGRGNMRADIELAPHIDLSGSKLIALFTGLRKVGLVPYKTAVGVFRPNSGEGCPSATDRNVRGGRCVQEGLRICYIAKMDAILLRSRGRPKTERSRSLPARGAAASYSGPAAINNDSSRKENEFRKTGSLEDPFNWSQLPPDEEGAELSKEARIWKVYVGETDKWDAEMVDGWNKSLDVLLVFAALFSAISTAFLIESSGMLKQDPNDVSAAALASIAQLLVAMTTNSSSDPTTTTPDESNSVDKQFVPSRVAVVVNALWFLSLALSISASFLAMLAKDWCHSFIAHRTGHHRDQAHRRQRKWTMIKHWKMEEFILVLPSLIHLSLALFATGLCIYLWDLNNTVAIPVICVCVSAFAFYAVSSITAVFINHFPYTTIATKVLRSTIVCHCCKAMAAVALFCYHTVGGIIVISLFLPTSILLAFAELVLFSVCCRPE</sequence>
<dbReference type="InterPro" id="IPR045338">
    <property type="entry name" value="DUF6535"/>
</dbReference>
<feature type="region of interest" description="Disordered" evidence="1">
    <location>
        <begin position="184"/>
        <end position="239"/>
    </location>
</feature>
<comment type="caution">
    <text evidence="4">The sequence shown here is derived from an EMBL/GenBank/DDBJ whole genome shotgun (WGS) entry which is preliminary data.</text>
</comment>
<accession>A0A8H3HZ45</accession>
<feature type="transmembrane region" description="Helical" evidence="2">
    <location>
        <begin position="411"/>
        <end position="435"/>
    </location>
</feature>
<name>A0A8H3HZ45_9AGAM</name>
<evidence type="ECO:0000256" key="2">
    <source>
        <dbReference type="SAM" id="Phobius"/>
    </source>
</evidence>
<dbReference type="AlphaFoldDB" id="A0A8H3HZ45"/>
<reference evidence="4" key="1">
    <citation type="submission" date="2021-01" db="EMBL/GenBank/DDBJ databases">
        <authorList>
            <person name="Kaushik A."/>
        </authorList>
    </citation>
    <scope>NUCLEOTIDE SEQUENCE</scope>
    <source>
        <strain evidence="4">AG5</strain>
    </source>
</reference>
<dbReference type="Pfam" id="PF20153">
    <property type="entry name" value="DUF6535"/>
    <property type="match status" value="1"/>
</dbReference>
<feature type="transmembrane region" description="Helical" evidence="2">
    <location>
        <begin position="441"/>
        <end position="466"/>
    </location>
</feature>
<feature type="compositionally biased region" description="Basic and acidic residues" evidence="1">
    <location>
        <begin position="214"/>
        <end position="226"/>
    </location>
</feature>
<organism evidence="4 5">
    <name type="scientific">Rhizoctonia solani</name>
    <dbReference type="NCBI Taxonomy" id="456999"/>
    <lineage>
        <taxon>Eukaryota</taxon>
        <taxon>Fungi</taxon>
        <taxon>Dikarya</taxon>
        <taxon>Basidiomycota</taxon>
        <taxon>Agaricomycotina</taxon>
        <taxon>Agaricomycetes</taxon>
        <taxon>Cantharellales</taxon>
        <taxon>Ceratobasidiaceae</taxon>
        <taxon>Rhizoctonia</taxon>
    </lineage>
</organism>
<keyword evidence="2" id="KW-0812">Transmembrane</keyword>
<keyword evidence="2" id="KW-0472">Membrane</keyword>
<evidence type="ECO:0000259" key="3">
    <source>
        <dbReference type="Pfam" id="PF20153"/>
    </source>
</evidence>
<dbReference type="Proteomes" id="UP000663827">
    <property type="component" value="Unassembled WGS sequence"/>
</dbReference>
<feature type="transmembrane region" description="Helical" evidence="2">
    <location>
        <begin position="355"/>
        <end position="374"/>
    </location>
</feature>
<dbReference type="EMBL" id="CAJNJQ010001889">
    <property type="protein sequence ID" value="CAE7153857.1"/>
    <property type="molecule type" value="Genomic_DNA"/>
</dbReference>
<protein>
    <recommendedName>
        <fullName evidence="3">DUF6535 domain-containing protein</fullName>
    </recommendedName>
</protein>
<keyword evidence="2" id="KW-1133">Transmembrane helix</keyword>
<evidence type="ECO:0000313" key="5">
    <source>
        <dbReference type="Proteomes" id="UP000663827"/>
    </source>
</evidence>
<evidence type="ECO:0000313" key="4">
    <source>
        <dbReference type="EMBL" id="CAE7153857.1"/>
    </source>
</evidence>
<feature type="transmembrane region" description="Helical" evidence="2">
    <location>
        <begin position="276"/>
        <end position="293"/>
    </location>
</feature>
<proteinExistence type="predicted"/>
<evidence type="ECO:0000256" key="1">
    <source>
        <dbReference type="SAM" id="MobiDB-lite"/>
    </source>
</evidence>